<sequence>MFLTLLGLIVGFVLLVKGADWLVDGATSIALNLGVSKIVVGLSVVAFGTSLPELVASLVSVIKGHSSVSISNVVGSNIANIAIALALSSLFVSINIKKNTIKAEMPFMIISTIVFTVLFIKDNSLTWNYGVVFISLLVIYLYYLITSAKNVVEEEFKDEVKYKTHIALLLIVVGIVGIWLGGDLTIGNVIKLAKSLGLSETFVGLTIVAIGTSLPEIVVSIISTLKNEADILVGNIVGSNIFNILFILGVSSLVGNLYVDVQNFTIDLIIMNLFVFILFFTSLLRKKIGKVEGIFFLTIYVFYIYQISIRK</sequence>
<feature type="transmembrane region" description="Helical" evidence="5">
    <location>
        <begin position="78"/>
        <end position="96"/>
    </location>
</feature>
<dbReference type="Proteomes" id="UP000185490">
    <property type="component" value="Chromosome"/>
</dbReference>
<keyword evidence="2 5" id="KW-0812">Transmembrane</keyword>
<name>A0ABM6GGL0_9BACT</name>
<evidence type="ECO:0000313" key="7">
    <source>
        <dbReference type="EMBL" id="APT74480.1"/>
    </source>
</evidence>
<dbReference type="PANTHER" id="PTHR10846:SF8">
    <property type="entry name" value="INNER MEMBRANE PROTEIN YRBG"/>
    <property type="match status" value="1"/>
</dbReference>
<feature type="transmembrane region" description="Helical" evidence="5">
    <location>
        <begin position="126"/>
        <end position="145"/>
    </location>
</feature>
<feature type="domain" description="Sodium/calcium exchanger membrane region" evidence="6">
    <location>
        <begin position="167"/>
        <end position="305"/>
    </location>
</feature>
<dbReference type="InterPro" id="IPR004837">
    <property type="entry name" value="NaCa_Exmemb"/>
</dbReference>
<evidence type="ECO:0000259" key="6">
    <source>
        <dbReference type="Pfam" id="PF01699"/>
    </source>
</evidence>
<dbReference type="Gene3D" id="1.20.1420.30">
    <property type="entry name" value="NCX, central ion-binding region"/>
    <property type="match status" value="1"/>
</dbReference>
<feature type="transmembrane region" description="Helical" evidence="5">
    <location>
        <begin position="103"/>
        <end position="120"/>
    </location>
</feature>
<accession>A0ABM6GGL0</accession>
<reference evidence="7 8" key="1">
    <citation type="submission" date="2014-02" db="EMBL/GenBank/DDBJ databases">
        <title>Diversity of Thermotogales isolates from hydrothermal vents.</title>
        <authorList>
            <person name="Haverkamp T.H.A."/>
            <person name="Lossouarn J."/>
            <person name="Geslin C."/>
            <person name="Nesbo C.L."/>
        </authorList>
    </citation>
    <scope>NUCLEOTIDE SEQUENCE [LARGE SCALE GENOMIC DNA]</scope>
    <source>
        <strain evidence="7 8">431</strain>
    </source>
</reference>
<dbReference type="EMBL" id="CP007389">
    <property type="protein sequence ID" value="APT74480.1"/>
    <property type="molecule type" value="Genomic_DNA"/>
</dbReference>
<evidence type="ECO:0000313" key="8">
    <source>
        <dbReference type="Proteomes" id="UP000185490"/>
    </source>
</evidence>
<feature type="transmembrane region" description="Helical" evidence="5">
    <location>
        <begin position="264"/>
        <end position="284"/>
    </location>
</feature>
<dbReference type="InterPro" id="IPR044880">
    <property type="entry name" value="NCX_ion-bd_dom_sf"/>
</dbReference>
<dbReference type="RefSeq" id="WP_012057780.1">
    <property type="nucleotide sequence ID" value="NZ_CP007389.1"/>
</dbReference>
<dbReference type="NCBIfam" id="TIGR00367">
    <property type="entry name" value="calcium/sodium antiporter"/>
    <property type="match status" value="1"/>
</dbReference>
<keyword evidence="4 5" id="KW-0472">Membrane</keyword>
<feature type="transmembrane region" description="Helical" evidence="5">
    <location>
        <begin position="291"/>
        <end position="309"/>
    </location>
</feature>
<protein>
    <submittedName>
        <fullName evidence="7">Sodium:calcium antiporter</fullName>
    </submittedName>
</protein>
<evidence type="ECO:0000256" key="3">
    <source>
        <dbReference type="ARBA" id="ARBA00022989"/>
    </source>
</evidence>
<evidence type="ECO:0000256" key="4">
    <source>
        <dbReference type="ARBA" id="ARBA00023136"/>
    </source>
</evidence>
<dbReference type="Gene3D" id="6.10.280.80">
    <property type="entry name" value="NCX, peripheral helical region"/>
    <property type="match status" value="1"/>
</dbReference>
<keyword evidence="3 5" id="KW-1133">Transmembrane helix</keyword>
<evidence type="ECO:0000256" key="5">
    <source>
        <dbReference type="SAM" id="Phobius"/>
    </source>
</evidence>
<dbReference type="PANTHER" id="PTHR10846">
    <property type="entry name" value="SODIUM/POTASSIUM/CALCIUM EXCHANGER"/>
    <property type="match status" value="1"/>
</dbReference>
<dbReference type="InterPro" id="IPR004481">
    <property type="entry name" value="K/Na/Ca-exchanger"/>
</dbReference>
<evidence type="ECO:0000256" key="2">
    <source>
        <dbReference type="ARBA" id="ARBA00022692"/>
    </source>
</evidence>
<proteinExistence type="predicted"/>
<feature type="transmembrane region" description="Helical" evidence="5">
    <location>
        <begin position="166"/>
        <end position="182"/>
    </location>
</feature>
<feature type="transmembrane region" description="Helical" evidence="5">
    <location>
        <begin position="237"/>
        <end position="258"/>
    </location>
</feature>
<organism evidence="7 8">
    <name type="scientific">Thermosipho melanesiensis</name>
    <dbReference type="NCBI Taxonomy" id="46541"/>
    <lineage>
        <taxon>Bacteria</taxon>
        <taxon>Thermotogati</taxon>
        <taxon>Thermotogota</taxon>
        <taxon>Thermotogae</taxon>
        <taxon>Thermotogales</taxon>
        <taxon>Fervidobacteriaceae</taxon>
        <taxon>Thermosipho</taxon>
    </lineage>
</organism>
<feature type="transmembrane region" description="Helical" evidence="5">
    <location>
        <begin position="202"/>
        <end position="225"/>
    </location>
</feature>
<keyword evidence="8" id="KW-1185">Reference proteome</keyword>
<dbReference type="Pfam" id="PF01699">
    <property type="entry name" value="Na_Ca_ex"/>
    <property type="match status" value="2"/>
</dbReference>
<gene>
    <name evidence="7" type="ORF">BW47_08365</name>
</gene>
<evidence type="ECO:0000256" key="1">
    <source>
        <dbReference type="ARBA" id="ARBA00004141"/>
    </source>
</evidence>
<feature type="domain" description="Sodium/calcium exchanger membrane region" evidence="6">
    <location>
        <begin position="5"/>
        <end position="145"/>
    </location>
</feature>
<comment type="subcellular location">
    <subcellularLocation>
        <location evidence="1">Membrane</location>
        <topology evidence="1">Multi-pass membrane protein</topology>
    </subcellularLocation>
</comment>